<dbReference type="InParanoid" id="A0A263D2L5"/>
<evidence type="ECO:0000313" key="3">
    <source>
        <dbReference type="Proteomes" id="UP000242444"/>
    </source>
</evidence>
<dbReference type="InterPro" id="IPR012551">
    <property type="entry name" value="DUF1707_SHOCT-like"/>
</dbReference>
<dbReference type="PANTHER" id="PTHR40763">
    <property type="entry name" value="MEMBRANE PROTEIN-RELATED"/>
    <property type="match status" value="1"/>
</dbReference>
<keyword evidence="3" id="KW-1185">Reference proteome</keyword>
<proteinExistence type="predicted"/>
<organism evidence="2 3">
    <name type="scientific">Amycolatopsis antarctica</name>
    <dbReference type="NCBI Taxonomy" id="1854586"/>
    <lineage>
        <taxon>Bacteria</taxon>
        <taxon>Bacillati</taxon>
        <taxon>Actinomycetota</taxon>
        <taxon>Actinomycetes</taxon>
        <taxon>Pseudonocardiales</taxon>
        <taxon>Pseudonocardiaceae</taxon>
        <taxon>Amycolatopsis</taxon>
    </lineage>
</organism>
<comment type="caution">
    <text evidence="2">The sequence shown here is derived from an EMBL/GenBank/DDBJ whole genome shotgun (WGS) entry which is preliminary data.</text>
</comment>
<evidence type="ECO:0000259" key="1">
    <source>
        <dbReference type="Pfam" id="PF08044"/>
    </source>
</evidence>
<accession>A0A263D2L5</accession>
<dbReference type="OrthoDB" id="4772576at2"/>
<dbReference type="AlphaFoldDB" id="A0A263D2L5"/>
<feature type="domain" description="DUF1707" evidence="1">
    <location>
        <begin position="9"/>
        <end position="61"/>
    </location>
</feature>
<reference evidence="2 3" key="1">
    <citation type="submission" date="2017-07" db="EMBL/GenBank/DDBJ databases">
        <title>Amycolatopsis antarcticus sp. nov., isolated from the surface of an Antarcticus brown macroalga.</title>
        <authorList>
            <person name="Wang J."/>
            <person name="Leiva S."/>
            <person name="Huang J."/>
            <person name="Huang Y."/>
        </authorList>
    </citation>
    <scope>NUCLEOTIDE SEQUENCE [LARGE SCALE GENOMIC DNA]</scope>
    <source>
        <strain evidence="2 3">AU-G6</strain>
    </source>
</reference>
<dbReference type="EMBL" id="NKYE01000007">
    <property type="protein sequence ID" value="OZM72712.1"/>
    <property type="molecule type" value="Genomic_DNA"/>
</dbReference>
<sequence length="205" mass="22413">MNEPDPRELRVSDAERQHVAGLLEKAVGRGLLTLDEFGERSETAFAARNRGELNAVLADLPGLTHEEHSPASAAPAEIRATMSTVTRTGRWPVPEELRLRNRAGTISLDFTEARVEHAEVRIELDVVMGSIELLLPAGAELSTTGVACEAGSLEDKTSGQTRPGVPRFVLRGTVRAGSVGLRTPKYYQVGRLQVRLPWRVTLDRD</sequence>
<gene>
    <name evidence="2" type="ORF">CFN78_13885</name>
</gene>
<dbReference type="Proteomes" id="UP000242444">
    <property type="component" value="Unassembled WGS sequence"/>
</dbReference>
<protein>
    <recommendedName>
        <fullName evidence="1">DUF1707 domain-containing protein</fullName>
    </recommendedName>
</protein>
<evidence type="ECO:0000313" key="2">
    <source>
        <dbReference type="EMBL" id="OZM72712.1"/>
    </source>
</evidence>
<dbReference type="PANTHER" id="PTHR40763:SF5">
    <property type="entry name" value="MEMBRANE PROTEIN"/>
    <property type="match status" value="1"/>
</dbReference>
<dbReference type="RefSeq" id="WP_094863189.1">
    <property type="nucleotide sequence ID" value="NZ_NKYE01000007.1"/>
</dbReference>
<dbReference type="Pfam" id="PF08044">
    <property type="entry name" value="DUF1707"/>
    <property type="match status" value="1"/>
</dbReference>
<name>A0A263D2L5_9PSEU</name>